<name>A0A1H5RQ97_9SPHI</name>
<dbReference type="Pfam" id="PF02687">
    <property type="entry name" value="FtsX"/>
    <property type="match status" value="2"/>
</dbReference>
<dbReference type="Proteomes" id="UP000236731">
    <property type="component" value="Unassembled WGS sequence"/>
</dbReference>
<dbReference type="AlphaFoldDB" id="A0A1H5RQ97"/>
<evidence type="ECO:0000256" key="6">
    <source>
        <dbReference type="SAM" id="Phobius"/>
    </source>
</evidence>
<feature type="transmembrane region" description="Helical" evidence="6">
    <location>
        <begin position="301"/>
        <end position="323"/>
    </location>
</feature>
<dbReference type="PANTHER" id="PTHR30572:SF18">
    <property type="entry name" value="ABC-TYPE MACROLIDE FAMILY EXPORT SYSTEM PERMEASE COMPONENT 2"/>
    <property type="match status" value="1"/>
</dbReference>
<feature type="transmembrane region" description="Helical" evidence="6">
    <location>
        <begin position="788"/>
        <end position="807"/>
    </location>
</feature>
<gene>
    <name evidence="9" type="ORF">SAMN05421877_10110</name>
</gene>
<keyword evidence="10" id="KW-1185">Reference proteome</keyword>
<feature type="transmembrane region" description="Helical" evidence="6">
    <location>
        <begin position="21"/>
        <end position="38"/>
    </location>
</feature>
<evidence type="ECO:0000256" key="4">
    <source>
        <dbReference type="ARBA" id="ARBA00022989"/>
    </source>
</evidence>
<protein>
    <submittedName>
        <fullName evidence="9">ABC-type antimicrobial peptide transport system, permease component</fullName>
    </submittedName>
</protein>
<keyword evidence="5 6" id="KW-0472">Membrane</keyword>
<evidence type="ECO:0000259" key="8">
    <source>
        <dbReference type="Pfam" id="PF12704"/>
    </source>
</evidence>
<feature type="transmembrane region" description="Helical" evidence="6">
    <location>
        <begin position="445"/>
        <end position="464"/>
    </location>
</feature>
<dbReference type="PANTHER" id="PTHR30572">
    <property type="entry name" value="MEMBRANE COMPONENT OF TRANSPORTER-RELATED"/>
    <property type="match status" value="1"/>
</dbReference>
<organism evidence="9 10">
    <name type="scientific">Sphingobacterium lactis</name>
    <dbReference type="NCBI Taxonomy" id="797291"/>
    <lineage>
        <taxon>Bacteria</taxon>
        <taxon>Pseudomonadati</taxon>
        <taxon>Bacteroidota</taxon>
        <taxon>Sphingobacteriia</taxon>
        <taxon>Sphingobacteriales</taxon>
        <taxon>Sphingobacteriaceae</taxon>
        <taxon>Sphingobacterium</taxon>
    </lineage>
</organism>
<keyword evidence="2" id="KW-1003">Cell membrane</keyword>
<feature type="domain" description="ABC3 transporter permease C-terminal" evidence="7">
    <location>
        <begin position="702"/>
        <end position="814"/>
    </location>
</feature>
<evidence type="ECO:0000256" key="2">
    <source>
        <dbReference type="ARBA" id="ARBA00022475"/>
    </source>
</evidence>
<feature type="transmembrane region" description="Helical" evidence="6">
    <location>
        <begin position="750"/>
        <end position="768"/>
    </location>
</feature>
<evidence type="ECO:0000313" key="9">
    <source>
        <dbReference type="EMBL" id="SEF39908.1"/>
    </source>
</evidence>
<comment type="subcellular location">
    <subcellularLocation>
        <location evidence="1">Cell membrane</location>
        <topology evidence="1">Multi-pass membrane protein</topology>
    </subcellularLocation>
</comment>
<dbReference type="RefSeq" id="WP_103904692.1">
    <property type="nucleotide sequence ID" value="NZ_CP049246.1"/>
</dbReference>
<dbReference type="EMBL" id="FNUT01000001">
    <property type="protein sequence ID" value="SEF39908.1"/>
    <property type="molecule type" value="Genomic_DNA"/>
</dbReference>
<dbReference type="Pfam" id="PF12704">
    <property type="entry name" value="MacB_PCD"/>
    <property type="match status" value="1"/>
</dbReference>
<evidence type="ECO:0000256" key="1">
    <source>
        <dbReference type="ARBA" id="ARBA00004651"/>
    </source>
</evidence>
<feature type="transmembrane region" description="Helical" evidence="6">
    <location>
        <begin position="701"/>
        <end position="723"/>
    </location>
</feature>
<keyword evidence="3 6" id="KW-0812">Transmembrane</keyword>
<feature type="transmembrane region" description="Helical" evidence="6">
    <location>
        <begin position="394"/>
        <end position="413"/>
    </location>
</feature>
<evidence type="ECO:0000256" key="3">
    <source>
        <dbReference type="ARBA" id="ARBA00022692"/>
    </source>
</evidence>
<evidence type="ECO:0000256" key="5">
    <source>
        <dbReference type="ARBA" id="ARBA00023136"/>
    </source>
</evidence>
<feature type="transmembrane region" description="Helical" evidence="6">
    <location>
        <begin position="357"/>
        <end position="382"/>
    </location>
</feature>
<reference evidence="10" key="1">
    <citation type="submission" date="2016-10" db="EMBL/GenBank/DDBJ databases">
        <authorList>
            <person name="Varghese N."/>
            <person name="Submissions S."/>
        </authorList>
    </citation>
    <scope>NUCLEOTIDE SEQUENCE [LARGE SCALE GENOMIC DNA]</scope>
    <source>
        <strain evidence="10">DSM 22361</strain>
    </source>
</reference>
<dbReference type="InterPro" id="IPR003838">
    <property type="entry name" value="ABC3_permease_C"/>
</dbReference>
<evidence type="ECO:0000313" key="10">
    <source>
        <dbReference type="Proteomes" id="UP000236731"/>
    </source>
</evidence>
<dbReference type="GO" id="GO:0022857">
    <property type="term" value="F:transmembrane transporter activity"/>
    <property type="evidence" value="ECO:0007669"/>
    <property type="project" value="TreeGrafter"/>
</dbReference>
<dbReference type="InterPro" id="IPR025857">
    <property type="entry name" value="MacB_PCD"/>
</dbReference>
<dbReference type="InterPro" id="IPR050250">
    <property type="entry name" value="Macrolide_Exporter_MacB"/>
</dbReference>
<accession>A0A1H5RQ97</accession>
<feature type="domain" description="MacB-like periplasmic core" evidence="8">
    <location>
        <begin position="20"/>
        <end position="252"/>
    </location>
</feature>
<dbReference type="OrthoDB" id="1451596at2"/>
<evidence type="ECO:0000259" key="7">
    <source>
        <dbReference type="Pfam" id="PF02687"/>
    </source>
</evidence>
<dbReference type="GO" id="GO:0005886">
    <property type="term" value="C:plasma membrane"/>
    <property type="evidence" value="ECO:0007669"/>
    <property type="project" value="UniProtKB-SubCell"/>
</dbReference>
<proteinExistence type="predicted"/>
<keyword evidence="4 6" id="KW-1133">Transmembrane helix</keyword>
<feature type="domain" description="ABC3 transporter permease C-terminal" evidence="7">
    <location>
        <begin position="307"/>
        <end position="422"/>
    </location>
</feature>
<sequence length="821" mass="92083">MINQLIKNSIRQLRRNPLFSALNILGLTIGISSCWVIYKYVSYEMSYEKGIPQQENVYRLLSHFKTEDRDQLFAGVSRPIYFALQEDPMGLDKVVPYFRKSLMNVTVPEVQQQERKFEEPDWNETAWVETTADFFSMVPYHWLAGNQKTALQEPHQLVLTEKRAKHYFPNSSPEEVIGRTIIYNDTIQRVISGVVANLDFPSEYTGQEFSLVLRTERDNMLQSWGSSNGADKVYFIAKDAATLARSKQRIQAMVDTKWKQIKAENILPFDFTRTMITMPIAESHFATDLEEGDNPKTSKRVVYGLIAVAGFLLLLACINYINLSTAQMPQRYKEIGIRKTLGGSRGSLIAQMMIETGIIVCIASVLSYFVGKIGFIVLGDLISEQVKNYSDPPVVILSLACTLIVTMLLAGLYPSWLISKVNAVEIFRNKGHVTAGSEKINLRKALIVFQFIIAQIFIVGAIIIGQQLHYVINKDMGFKKDAVLLSNIPYKQMIEPGSDNKKMVLADEIRNIPGVLGVTMGDQPISNSYSSNAYAYRPDDGKDLVQKELFRKNIDTSYLQFYGLKLLAGKTPIPADTANGYVINASAMAAFGFKNPTDAVGKFLTQDNLTLPITGVVQDFHTQDFYTKITPLILMYGKGDLQNYSIRLDPDQRKEWPAIIEKIKTAWSVHFPADTFSPVFYDDSIAEFYNKEQQLYKLTNISTAIAILISCLGLFGLATLTAFQRSKEIGIRKVLGASVSGIVAMLSKDFVKMVIIAMLIAAPIVWWACSTWLEGFVYRIEISWTPFILGGLLAVLAAVLTISYQAVKAAKANPVDSLRDE</sequence>
<dbReference type="PROSITE" id="PS51257">
    <property type="entry name" value="PROKAR_LIPOPROTEIN"/>
    <property type="match status" value="1"/>
</dbReference>